<dbReference type="SUPFAM" id="SSF50156">
    <property type="entry name" value="PDZ domain-like"/>
    <property type="match status" value="2"/>
</dbReference>
<feature type="domain" description="PDZ" evidence="12">
    <location>
        <begin position="103"/>
        <end position="164"/>
    </location>
</feature>
<keyword evidence="4 13" id="KW-0645">Protease</keyword>
<proteinExistence type="inferred from homology"/>
<dbReference type="PROSITE" id="PS50106">
    <property type="entry name" value="PDZ"/>
    <property type="match status" value="1"/>
</dbReference>
<keyword evidence="14" id="KW-1185">Reference proteome</keyword>
<dbReference type="RefSeq" id="WP_148697870.1">
    <property type="nucleotide sequence ID" value="NZ_CP017834.1"/>
</dbReference>
<dbReference type="InterPro" id="IPR004387">
    <property type="entry name" value="Pept_M50_Zn"/>
</dbReference>
<dbReference type="InterPro" id="IPR041489">
    <property type="entry name" value="PDZ_6"/>
</dbReference>
<evidence type="ECO:0000256" key="5">
    <source>
        <dbReference type="ARBA" id="ARBA00022692"/>
    </source>
</evidence>
<dbReference type="OrthoDB" id="5287739at2"/>
<gene>
    <name evidence="13" type="ORF">AXG55_09450</name>
</gene>
<dbReference type="KEGG" id="saqi:AXG55_09450"/>
<accession>A0A1L4D1Q4</accession>
<dbReference type="NCBIfam" id="TIGR00054">
    <property type="entry name" value="RIP metalloprotease RseP"/>
    <property type="match status" value="1"/>
</dbReference>
<organism evidence="13 14">
    <name type="scientific">Silvanigrella aquatica</name>
    <dbReference type="NCBI Taxonomy" id="1915309"/>
    <lineage>
        <taxon>Bacteria</taxon>
        <taxon>Pseudomonadati</taxon>
        <taxon>Bdellovibrionota</taxon>
        <taxon>Oligoflexia</taxon>
        <taxon>Silvanigrellales</taxon>
        <taxon>Silvanigrellaceae</taxon>
        <taxon>Silvanigrella</taxon>
    </lineage>
</organism>
<dbReference type="InterPro" id="IPR008915">
    <property type="entry name" value="Peptidase_M50"/>
</dbReference>
<keyword evidence="7" id="KW-0862">Zinc</keyword>
<dbReference type="Gene3D" id="2.30.42.10">
    <property type="match status" value="2"/>
</dbReference>
<feature type="transmembrane region" description="Helical" evidence="11">
    <location>
        <begin position="519"/>
        <end position="539"/>
    </location>
</feature>
<dbReference type="GO" id="GO:0006508">
    <property type="term" value="P:proteolysis"/>
    <property type="evidence" value="ECO:0007669"/>
    <property type="project" value="UniProtKB-KW"/>
</dbReference>
<dbReference type="Proteomes" id="UP000184731">
    <property type="component" value="Chromosome"/>
</dbReference>
<comment type="subcellular location">
    <subcellularLocation>
        <location evidence="2">Membrane</location>
        <topology evidence="2">Multi-pass membrane protein</topology>
    </subcellularLocation>
</comment>
<keyword evidence="9 13" id="KW-0482">Metalloprotease</keyword>
<feature type="transmembrane region" description="Helical" evidence="11">
    <location>
        <begin position="490"/>
        <end position="512"/>
    </location>
</feature>
<dbReference type="GO" id="GO:0016020">
    <property type="term" value="C:membrane"/>
    <property type="evidence" value="ECO:0007669"/>
    <property type="project" value="UniProtKB-SubCell"/>
</dbReference>
<protein>
    <submittedName>
        <fullName evidence="13">RIP metalloprotease RseP</fullName>
    </submittedName>
</protein>
<feature type="transmembrane region" description="Helical" evidence="11">
    <location>
        <begin position="102"/>
        <end position="128"/>
    </location>
</feature>
<dbReference type="Pfam" id="PF17820">
    <property type="entry name" value="PDZ_6"/>
    <property type="match status" value="1"/>
</dbReference>
<dbReference type="CDD" id="cd06163">
    <property type="entry name" value="S2P-M50_PDZ_RseP-like"/>
    <property type="match status" value="1"/>
</dbReference>
<keyword evidence="10 11" id="KW-0472">Membrane</keyword>
<dbReference type="EMBL" id="CP017834">
    <property type="protein sequence ID" value="APJ04120.1"/>
    <property type="molecule type" value="Genomic_DNA"/>
</dbReference>
<evidence type="ECO:0000256" key="1">
    <source>
        <dbReference type="ARBA" id="ARBA00001947"/>
    </source>
</evidence>
<evidence type="ECO:0000256" key="8">
    <source>
        <dbReference type="ARBA" id="ARBA00022989"/>
    </source>
</evidence>
<name>A0A1L4D1Q4_9BACT</name>
<keyword evidence="8 11" id="KW-1133">Transmembrane helix</keyword>
<evidence type="ECO:0000313" key="14">
    <source>
        <dbReference type="Proteomes" id="UP000184731"/>
    </source>
</evidence>
<reference evidence="13 14" key="1">
    <citation type="submission" date="2016-10" db="EMBL/GenBank/DDBJ databases">
        <title>Silvanigrella aquatica sp. nov., isolated from a freshwater lake located in the Black Forest, Germany, description of Silvanigrellaceae fam. nov., Silvanigrellales ord. nov., reclassification of the order Bdellovibrionales in the class Oligoflexia, reclassification of the families Bacteriovoracaceae and Halobacteriovoraceae in the new order Bacteriovoracales ord. nov., and reclassification of the family Pseudobacteriovoracaceae in the order Oligoflexiales.</title>
        <authorList>
            <person name="Hahn M.W."/>
            <person name="Schmidt J."/>
            <person name="Koll U."/>
            <person name="Rohde M."/>
            <person name="Verbag S."/>
            <person name="Pitt A."/>
            <person name="Nakai R."/>
            <person name="Naganuma T."/>
            <person name="Lang E."/>
        </authorList>
    </citation>
    <scope>NUCLEOTIDE SEQUENCE [LARGE SCALE GENOMIC DNA]</scope>
    <source>
        <strain evidence="13 14">MWH-Nonnen-W8red</strain>
    </source>
</reference>
<dbReference type="AlphaFoldDB" id="A0A1L4D1Q4"/>
<dbReference type="Pfam" id="PF02163">
    <property type="entry name" value="Peptidase_M50"/>
    <property type="match status" value="1"/>
</dbReference>
<evidence type="ECO:0000256" key="4">
    <source>
        <dbReference type="ARBA" id="ARBA00022670"/>
    </source>
</evidence>
<comment type="similarity">
    <text evidence="3">Belongs to the peptidase M50B family.</text>
</comment>
<dbReference type="STRING" id="1915309.AXG55_09450"/>
<dbReference type="CDD" id="cd23081">
    <property type="entry name" value="cpPDZ_EcRseP-like"/>
    <property type="match status" value="1"/>
</dbReference>
<feature type="transmembrane region" description="Helical" evidence="11">
    <location>
        <begin position="6"/>
        <end position="25"/>
    </location>
</feature>
<sequence length="596" mass="65548">MDIIQAIFSNTIIAFMILIGVVVFVHELGHFLAGKAFGIEVEEFSIGFGPKAFSIRKGNTDYRINWLPLGGYVRFYGSNIEETVPIEKREKSILHAKLHKRAIVSLAGPLANLILSFFVMVGLAIYGLPNQPALVSVLPNSIAEKSGIQTGDKILAIDNEKIKGWSDLSKKISQSANKNLTLSVESNGINKQIYVTPIQEEVETPLGNIQQTGRIGVSGVFNSSHFYVSKNSFLHQIGLQTGDKIISINDHKTDYFYQVLNTLENITKTNSDSSLAQEILKGHLNHIKLNILTQRNSEKQNLIKVNFSNTNIQNWAKELLSNKNNQENLWKKNLLSSDQTIANFQSLPTGDKLIPALEAWKSCGLNSGDTIYSLDKIGRIYSVFQVYSWLDSAPKNISSEAKKIGFASVNMAVINSNGIIKQLNCKIPLRNGYDHLNREHAFLDFPINFASQSLSMSPEILKANSFSDALTKGFNALINQISLTYNAIKMLFTGSIPLSNLGGPIAIAGVAGEAAKGGIIIFLMTMAFISTNVGMMNLLPLPALDGGTLFLHAVEAAYGKPLPKSVQLTVQKIGVIIILSLFVVVFYNDILRLIRF</sequence>
<dbReference type="InterPro" id="IPR036034">
    <property type="entry name" value="PDZ_sf"/>
</dbReference>
<keyword evidence="5 11" id="KW-0812">Transmembrane</keyword>
<evidence type="ECO:0000256" key="10">
    <source>
        <dbReference type="ARBA" id="ARBA00023136"/>
    </source>
</evidence>
<dbReference type="InterPro" id="IPR001478">
    <property type="entry name" value="PDZ"/>
</dbReference>
<dbReference type="GO" id="GO:0004222">
    <property type="term" value="F:metalloendopeptidase activity"/>
    <property type="evidence" value="ECO:0007669"/>
    <property type="project" value="InterPro"/>
</dbReference>
<evidence type="ECO:0000259" key="12">
    <source>
        <dbReference type="PROSITE" id="PS50106"/>
    </source>
</evidence>
<comment type="cofactor">
    <cofactor evidence="1">
        <name>Zn(2+)</name>
        <dbReference type="ChEBI" id="CHEBI:29105"/>
    </cofactor>
</comment>
<evidence type="ECO:0000256" key="11">
    <source>
        <dbReference type="SAM" id="Phobius"/>
    </source>
</evidence>
<evidence type="ECO:0000256" key="2">
    <source>
        <dbReference type="ARBA" id="ARBA00004141"/>
    </source>
</evidence>
<evidence type="ECO:0000256" key="7">
    <source>
        <dbReference type="ARBA" id="ARBA00022833"/>
    </source>
</evidence>
<evidence type="ECO:0000256" key="6">
    <source>
        <dbReference type="ARBA" id="ARBA00022801"/>
    </source>
</evidence>
<evidence type="ECO:0000256" key="3">
    <source>
        <dbReference type="ARBA" id="ARBA00007931"/>
    </source>
</evidence>
<dbReference type="PANTHER" id="PTHR42837:SF2">
    <property type="entry name" value="MEMBRANE METALLOPROTEASE ARASP2, CHLOROPLASTIC-RELATED"/>
    <property type="match status" value="1"/>
</dbReference>
<dbReference type="PANTHER" id="PTHR42837">
    <property type="entry name" value="REGULATOR OF SIGMA-E PROTEASE RSEP"/>
    <property type="match status" value="1"/>
</dbReference>
<feature type="transmembrane region" description="Helical" evidence="11">
    <location>
        <begin position="573"/>
        <end position="591"/>
    </location>
</feature>
<evidence type="ECO:0000313" key="13">
    <source>
        <dbReference type="EMBL" id="APJ04120.1"/>
    </source>
</evidence>
<dbReference type="SMART" id="SM00228">
    <property type="entry name" value="PDZ"/>
    <property type="match status" value="1"/>
</dbReference>
<evidence type="ECO:0000256" key="9">
    <source>
        <dbReference type="ARBA" id="ARBA00023049"/>
    </source>
</evidence>
<keyword evidence="6" id="KW-0378">Hydrolase</keyword>